<dbReference type="SUPFAM" id="SSF159800">
    <property type="entry name" value="PrpR receptor domain-like"/>
    <property type="match status" value="1"/>
</dbReference>
<reference evidence="3" key="1">
    <citation type="submission" date="2020-10" db="EMBL/GenBank/DDBJ databases">
        <authorList>
            <person name="Gilroy R."/>
        </authorList>
    </citation>
    <scope>NUCLEOTIDE SEQUENCE</scope>
    <source>
        <strain evidence="3">1748</strain>
    </source>
</reference>
<feature type="domain" description="DNA binding HTH" evidence="1">
    <location>
        <begin position="505"/>
        <end position="540"/>
    </location>
</feature>
<dbReference type="Gene3D" id="3.40.50.10660">
    <property type="entry name" value="PrpR receptor domain-like"/>
    <property type="match status" value="1"/>
</dbReference>
<dbReference type="AlphaFoldDB" id="A0A9D9D558"/>
<comment type="caution">
    <text evidence="3">The sequence shown here is derived from an EMBL/GenBank/DDBJ whole genome shotgun (WGS) entry which is preliminary data.</text>
</comment>
<dbReference type="InterPro" id="IPR002197">
    <property type="entry name" value="HTH_Fis"/>
</dbReference>
<dbReference type="Gene3D" id="1.10.10.60">
    <property type="entry name" value="Homeodomain-like"/>
    <property type="match status" value="1"/>
</dbReference>
<dbReference type="PRINTS" id="PR01590">
    <property type="entry name" value="HTHFIS"/>
</dbReference>
<feature type="domain" description="Signal transduction response regulator propionate catabolism activator N-terminal" evidence="2">
    <location>
        <begin position="42"/>
        <end position="181"/>
    </location>
</feature>
<dbReference type="Proteomes" id="UP000823629">
    <property type="component" value="Unassembled WGS sequence"/>
</dbReference>
<sequence>MKCLIVSSYEGMDELIYRLSSEVEDEIEILQGYKFSKSKLKKKVLESKAEVVLARGGNFLEIKDLLNKIVINIEVSVYDVLKDVQTQDIKDTLLIGFSNITNYALKLGELTDYPFNILTIDKSEDLDKYLAYIRRFKFVHSDLNSMRYLKKRGIEAKMINSHYFSIKEAYLKGKEVYTSLQKAKLNEKIIDSYLADERLNTYVYYKGNQIMKKVVFPCYLDDVDKVINDNLKALLHKKDTEITFSKDNVLIDIHNMFFKVEKESYVAVKVRYFNFKRISNNIFQTFDNSSVFLSSQDKKALEEISYSSFPSVIISSDSALIRKACEEIKNDLQFSSEPLFVNGEYLNIEKNRKFFLSTSSPLFSSSRLICFLNCEKIEHWVLQMIMSNIERGGLYLINKIVFSFSREFDLSSFSLPLEKIVLSDFNELRDKKELIGNMMEKYSLNFSKEDREKIYQMHFTYGQSELEKILAMLSSFKKNSYKDFNELYLQFEIKTEGERKEVVSLEKLTKQAVIEALKECGGNKSEAAKRLKIGRATLYRILER</sequence>
<reference evidence="3" key="2">
    <citation type="journal article" date="2021" name="PeerJ">
        <title>Extensive microbial diversity within the chicken gut microbiome revealed by metagenomics and culture.</title>
        <authorList>
            <person name="Gilroy R."/>
            <person name="Ravi A."/>
            <person name="Getino M."/>
            <person name="Pursley I."/>
            <person name="Horton D.L."/>
            <person name="Alikhan N.F."/>
            <person name="Baker D."/>
            <person name="Gharbi K."/>
            <person name="Hall N."/>
            <person name="Watson M."/>
            <person name="Adriaenssens E.M."/>
            <person name="Foster-Nyarko E."/>
            <person name="Jarju S."/>
            <person name="Secka A."/>
            <person name="Antonio M."/>
            <person name="Oren A."/>
            <person name="Chaudhuri R.R."/>
            <person name="La Ragione R."/>
            <person name="Hildebrand F."/>
            <person name="Pallen M.J."/>
        </authorList>
    </citation>
    <scope>NUCLEOTIDE SEQUENCE</scope>
    <source>
        <strain evidence="3">1748</strain>
    </source>
</reference>
<evidence type="ECO:0000313" key="3">
    <source>
        <dbReference type="EMBL" id="MBO8413974.1"/>
    </source>
</evidence>
<organism evidence="3 4">
    <name type="scientific">Candidatus Scatoplasma merdavium</name>
    <dbReference type="NCBI Taxonomy" id="2840932"/>
    <lineage>
        <taxon>Bacteria</taxon>
        <taxon>Bacillati</taxon>
        <taxon>Bacillota</taxon>
        <taxon>Bacilli</taxon>
        <taxon>Bacillales</taxon>
        <taxon>Candidatus Scatoplasma</taxon>
    </lineage>
</organism>
<dbReference type="EMBL" id="JADING010000014">
    <property type="protein sequence ID" value="MBO8413974.1"/>
    <property type="molecule type" value="Genomic_DNA"/>
</dbReference>
<dbReference type="InterPro" id="IPR009057">
    <property type="entry name" value="Homeodomain-like_sf"/>
</dbReference>
<dbReference type="Pfam" id="PF02954">
    <property type="entry name" value="HTH_8"/>
    <property type="match status" value="1"/>
</dbReference>
<dbReference type="Pfam" id="PF06506">
    <property type="entry name" value="PrpR_N"/>
    <property type="match status" value="1"/>
</dbReference>
<proteinExistence type="predicted"/>
<dbReference type="GO" id="GO:0043565">
    <property type="term" value="F:sequence-specific DNA binding"/>
    <property type="evidence" value="ECO:0007669"/>
    <property type="project" value="InterPro"/>
</dbReference>
<dbReference type="SUPFAM" id="SSF46689">
    <property type="entry name" value="Homeodomain-like"/>
    <property type="match status" value="1"/>
</dbReference>
<dbReference type="Gene3D" id="3.40.50.2300">
    <property type="match status" value="1"/>
</dbReference>
<evidence type="ECO:0000259" key="2">
    <source>
        <dbReference type="Pfam" id="PF06506"/>
    </source>
</evidence>
<evidence type="ECO:0000259" key="1">
    <source>
        <dbReference type="Pfam" id="PF02954"/>
    </source>
</evidence>
<gene>
    <name evidence="3" type="ORF">IAC78_00620</name>
</gene>
<name>A0A9D9D558_9BACL</name>
<dbReference type="GO" id="GO:0000156">
    <property type="term" value="F:phosphorelay response regulator activity"/>
    <property type="evidence" value="ECO:0007669"/>
    <property type="project" value="InterPro"/>
</dbReference>
<dbReference type="InterPro" id="IPR010524">
    <property type="entry name" value="Sig_transdc_resp-reg_PrpR_N"/>
</dbReference>
<dbReference type="GO" id="GO:0005524">
    <property type="term" value="F:ATP binding"/>
    <property type="evidence" value="ECO:0007669"/>
    <property type="project" value="InterPro"/>
</dbReference>
<accession>A0A9D9D558</accession>
<protein>
    <submittedName>
        <fullName evidence="3">PrpR N-terminal domain-containing protein</fullName>
    </submittedName>
</protein>
<evidence type="ECO:0000313" key="4">
    <source>
        <dbReference type="Proteomes" id="UP000823629"/>
    </source>
</evidence>